<dbReference type="SUPFAM" id="SSF103511">
    <property type="entry name" value="Chlorophyll a-b binding protein"/>
    <property type="match status" value="1"/>
</dbReference>
<keyword evidence="1" id="KW-0472">Membrane</keyword>
<dbReference type="OrthoDB" id="23230at10239"/>
<keyword evidence="1" id="KW-0812">Transmembrane</keyword>
<evidence type="ECO:0000256" key="1">
    <source>
        <dbReference type="SAM" id="Phobius"/>
    </source>
</evidence>
<proteinExistence type="predicted"/>
<dbReference type="KEGG" id="vg:10326846"/>
<dbReference type="EMBL" id="GU071095">
    <property type="protein sequence ID" value="ADO97556.1"/>
    <property type="molecule type" value="Genomic_DNA"/>
</dbReference>
<sequence>MTVTTNEYGQNNLFAREPQMVVESYNRKGLESPQQYAETYNGRWAMMGIVSGFLSYAITGKFFFGIF</sequence>
<feature type="transmembrane region" description="Helical" evidence="1">
    <location>
        <begin position="44"/>
        <end position="64"/>
    </location>
</feature>
<name>E3SJA8_9CAUD</name>
<keyword evidence="1" id="KW-1133">Transmembrane helix</keyword>
<evidence type="ECO:0000313" key="3">
    <source>
        <dbReference type="Proteomes" id="UP000006524"/>
    </source>
</evidence>
<gene>
    <name evidence="2" type="primary">hli03</name>
    <name evidence="2" type="ORF">SSM2_223</name>
</gene>
<accession>E3SJA8</accession>
<dbReference type="Proteomes" id="UP000006524">
    <property type="component" value="Segment"/>
</dbReference>
<dbReference type="RefSeq" id="YP_004322370.1">
    <property type="nucleotide sequence ID" value="NC_015279.1"/>
</dbReference>
<evidence type="ECO:0000313" key="2">
    <source>
        <dbReference type="EMBL" id="ADO97556.1"/>
    </source>
</evidence>
<protein>
    <submittedName>
        <fullName evidence="2">High light inducible protein</fullName>
    </submittedName>
</protein>
<reference evidence="2 3" key="1">
    <citation type="journal article" date="2010" name="Environ. Microbiol.">
        <title>Genomic analysis of oceanic cyanobacterial myoviruses compared with T4-like myoviruses from diverse hosts and environments.</title>
        <authorList>
            <person name="Sullivan M.B."/>
            <person name="Huang K.H."/>
            <person name="Ignacio-Espinoza J.C."/>
            <person name="Berlin A.M."/>
            <person name="Kelly L."/>
            <person name="Weigele P.R."/>
            <person name="DeFrancesco A.S."/>
            <person name="Kern S.E."/>
            <person name="Thompson L.R."/>
            <person name="Young S."/>
            <person name="Yandava C."/>
            <person name="Fu R."/>
            <person name="Krastins B."/>
            <person name="Chase M."/>
            <person name="Sarracino D."/>
            <person name="Osburne M.S."/>
            <person name="Henn M.R."/>
            <person name="Chisholm S.W."/>
        </authorList>
    </citation>
    <scope>NUCLEOTIDE SEQUENCE [LARGE SCALE GENOMIC DNA]</scope>
    <source>
        <strain evidence="2">8017-1</strain>
    </source>
</reference>
<keyword evidence="3" id="KW-1185">Reference proteome</keyword>
<dbReference type="GeneID" id="10326846"/>
<organism evidence="2 3">
    <name type="scientific">Synechococcus phage S-SM2</name>
    <dbReference type="NCBI Taxonomy" id="444860"/>
    <lineage>
        <taxon>Viruses</taxon>
        <taxon>Duplodnaviria</taxon>
        <taxon>Heunggongvirae</taxon>
        <taxon>Uroviricota</taxon>
        <taxon>Caudoviricetes</taxon>
        <taxon>Pantevenvirales</taxon>
        <taxon>Kyanoviridae</taxon>
        <taxon>Nilusvirus</taxon>
        <taxon>Nilusvirus ssm2</taxon>
    </lineage>
</organism>